<dbReference type="Gene3D" id="2.170.150.80">
    <property type="entry name" value="NAC domain"/>
    <property type="match status" value="1"/>
</dbReference>
<dbReference type="Pfam" id="PF02365">
    <property type="entry name" value="NAM"/>
    <property type="match status" value="1"/>
</dbReference>
<protein>
    <submittedName>
        <fullName evidence="13">Protein NTM1-like 9</fullName>
    </submittedName>
</protein>
<evidence type="ECO:0000256" key="11">
    <source>
        <dbReference type="SAM" id="MobiDB-lite"/>
    </source>
</evidence>
<dbReference type="GO" id="GO:0016020">
    <property type="term" value="C:membrane"/>
    <property type="evidence" value="ECO:0007669"/>
    <property type="project" value="UniProtKB-SubCell"/>
</dbReference>
<dbReference type="GO" id="GO:0006355">
    <property type="term" value="P:regulation of DNA-templated transcription"/>
    <property type="evidence" value="ECO:0007669"/>
    <property type="project" value="InterPro"/>
</dbReference>
<organism evidence="13 14">
    <name type="scientific">Vitis vinifera</name>
    <name type="common">Grape</name>
    <dbReference type="NCBI Taxonomy" id="29760"/>
    <lineage>
        <taxon>Eukaryota</taxon>
        <taxon>Viridiplantae</taxon>
        <taxon>Streptophyta</taxon>
        <taxon>Embryophyta</taxon>
        <taxon>Tracheophyta</taxon>
        <taxon>Spermatophyta</taxon>
        <taxon>Magnoliopsida</taxon>
        <taxon>eudicotyledons</taxon>
        <taxon>Gunneridae</taxon>
        <taxon>Pentapetalae</taxon>
        <taxon>rosids</taxon>
        <taxon>Vitales</taxon>
        <taxon>Vitaceae</taxon>
        <taxon>Viteae</taxon>
        <taxon>Vitis</taxon>
    </lineage>
</organism>
<dbReference type="Proteomes" id="UP000288805">
    <property type="component" value="Unassembled WGS sequence"/>
</dbReference>
<keyword evidence="9" id="KW-0804">Transcription</keyword>
<keyword evidence="6" id="KW-0238">DNA-binding</keyword>
<feature type="compositionally biased region" description="Polar residues" evidence="11">
    <location>
        <begin position="170"/>
        <end position="179"/>
    </location>
</feature>
<accession>A0A438DAW6</accession>
<evidence type="ECO:0000256" key="5">
    <source>
        <dbReference type="ARBA" id="ARBA00023015"/>
    </source>
</evidence>
<dbReference type="PROSITE" id="PS51005">
    <property type="entry name" value="NAC"/>
    <property type="match status" value="1"/>
</dbReference>
<dbReference type="AlphaFoldDB" id="A0A438DAW6"/>
<gene>
    <name evidence="13" type="primary">NTL9_5</name>
    <name evidence="13" type="ORF">CK203_076569</name>
</gene>
<evidence type="ECO:0000313" key="13">
    <source>
        <dbReference type="EMBL" id="RVW32595.1"/>
    </source>
</evidence>
<dbReference type="InterPro" id="IPR036093">
    <property type="entry name" value="NAC_dom_sf"/>
</dbReference>
<evidence type="ECO:0000256" key="9">
    <source>
        <dbReference type="ARBA" id="ARBA00023163"/>
    </source>
</evidence>
<keyword evidence="4" id="KW-1133">Transmembrane helix</keyword>
<dbReference type="SUPFAM" id="SSF101941">
    <property type="entry name" value="NAC domain"/>
    <property type="match status" value="1"/>
</dbReference>
<dbReference type="GO" id="GO:0005634">
    <property type="term" value="C:nucleus"/>
    <property type="evidence" value="ECO:0007669"/>
    <property type="project" value="UniProtKB-SubCell"/>
</dbReference>
<feature type="domain" description="NAC" evidence="12">
    <location>
        <begin position="14"/>
        <end position="145"/>
    </location>
</feature>
<evidence type="ECO:0000256" key="3">
    <source>
        <dbReference type="ARBA" id="ARBA00022692"/>
    </source>
</evidence>
<keyword evidence="7" id="KW-0472">Membrane</keyword>
<evidence type="ECO:0000256" key="4">
    <source>
        <dbReference type="ARBA" id="ARBA00022989"/>
    </source>
</evidence>
<feature type="region of interest" description="Disordered" evidence="11">
    <location>
        <begin position="157"/>
        <end position="179"/>
    </location>
</feature>
<reference evidence="13 14" key="1">
    <citation type="journal article" date="2018" name="PLoS Genet.">
        <title>Population sequencing reveals clonal diversity and ancestral inbreeding in the grapevine cultivar Chardonnay.</title>
        <authorList>
            <person name="Roach M.J."/>
            <person name="Johnson D.L."/>
            <person name="Bohlmann J."/>
            <person name="van Vuuren H.J."/>
            <person name="Jones S.J."/>
            <person name="Pretorius I.S."/>
            <person name="Schmidt S.A."/>
            <person name="Borneman A.R."/>
        </authorList>
    </citation>
    <scope>NUCLEOTIDE SEQUENCE [LARGE SCALE GENOMIC DNA]</scope>
    <source>
        <strain evidence="14">cv. Chardonnay</strain>
        <tissue evidence="13">Leaf</tissue>
    </source>
</reference>
<evidence type="ECO:0000313" key="14">
    <source>
        <dbReference type="Proteomes" id="UP000288805"/>
    </source>
</evidence>
<dbReference type="EMBL" id="QGNW01001711">
    <property type="protein sequence ID" value="RVW32595.1"/>
    <property type="molecule type" value="Genomic_DNA"/>
</dbReference>
<evidence type="ECO:0000256" key="2">
    <source>
        <dbReference type="ARBA" id="ARBA00004167"/>
    </source>
</evidence>
<keyword evidence="10" id="KW-0539">Nucleus</keyword>
<dbReference type="PANTHER" id="PTHR31744">
    <property type="entry name" value="PROTEIN CUP-SHAPED COTYLEDON 2-RELATED"/>
    <property type="match status" value="1"/>
</dbReference>
<dbReference type="GO" id="GO:0000976">
    <property type="term" value="F:transcription cis-regulatory region binding"/>
    <property type="evidence" value="ECO:0007669"/>
    <property type="project" value="UniProtKB-ARBA"/>
</dbReference>
<evidence type="ECO:0000256" key="10">
    <source>
        <dbReference type="ARBA" id="ARBA00023242"/>
    </source>
</evidence>
<evidence type="ECO:0000256" key="6">
    <source>
        <dbReference type="ARBA" id="ARBA00023125"/>
    </source>
</evidence>
<keyword evidence="3" id="KW-0812">Transmembrane</keyword>
<keyword evidence="8" id="KW-0010">Activator</keyword>
<keyword evidence="5" id="KW-0805">Transcription regulation</keyword>
<proteinExistence type="predicted"/>
<dbReference type="InterPro" id="IPR003441">
    <property type="entry name" value="NAC-dom"/>
</dbReference>
<evidence type="ECO:0000259" key="12">
    <source>
        <dbReference type="PROSITE" id="PS51005"/>
    </source>
</evidence>
<sequence>MSEGGKIGRDLENLPVGFRFAPTDEELIDNYLKPKILGMGFQGSSVMKADDPEWFFFSLLDYKYSKGSRSNRTTKAGYWKPTGKDRDILSGTNKEVIGTKKTLVFYIGRSPAATRTNWVIHEYRTDIAGLPAKLTEKTGSDIPTPDEAVAGTGIHLSGQANNKTLGAGQSHHSSNVGNSQVEEMTLDEDPQLQALLKNFTSTPPGSDWFPETQKRTWLGYPISQWL</sequence>
<name>A0A438DAW6_VITVI</name>
<evidence type="ECO:0000256" key="7">
    <source>
        <dbReference type="ARBA" id="ARBA00023136"/>
    </source>
</evidence>
<comment type="subcellular location">
    <subcellularLocation>
        <location evidence="2">Membrane</location>
        <topology evidence="2">Single-pass membrane protein</topology>
    </subcellularLocation>
    <subcellularLocation>
        <location evidence="1">Nucleus</location>
    </subcellularLocation>
</comment>
<comment type="caution">
    <text evidence="13">The sequence shown here is derived from an EMBL/GenBank/DDBJ whole genome shotgun (WGS) entry which is preliminary data.</text>
</comment>
<dbReference type="PANTHER" id="PTHR31744:SF216">
    <property type="entry name" value="NAC TRANSCRIPTION FACTOR"/>
    <property type="match status" value="1"/>
</dbReference>
<evidence type="ECO:0000256" key="1">
    <source>
        <dbReference type="ARBA" id="ARBA00004123"/>
    </source>
</evidence>
<evidence type="ECO:0000256" key="8">
    <source>
        <dbReference type="ARBA" id="ARBA00023159"/>
    </source>
</evidence>